<sequence>AVFATATAYASGCVQCPFNADSSSVISSCTSNDHQLLSCGGASISSGNEVFNNVVCIDDQWIGITCEGKVRVETERWVTELL</sequence>
<feature type="non-terminal residue" evidence="1">
    <location>
        <position position="1"/>
    </location>
</feature>
<dbReference type="EMBL" id="BTRK01000003">
    <property type="protein sequence ID" value="GMR42968.1"/>
    <property type="molecule type" value="Genomic_DNA"/>
</dbReference>
<name>A0AAN4ZKL5_9BILA</name>
<proteinExistence type="predicted"/>
<reference evidence="2" key="1">
    <citation type="submission" date="2022-10" db="EMBL/GenBank/DDBJ databases">
        <title>Genome assembly of Pristionchus species.</title>
        <authorList>
            <person name="Yoshida K."/>
            <person name="Sommer R.J."/>
        </authorList>
    </citation>
    <scope>NUCLEOTIDE SEQUENCE [LARGE SCALE GENOMIC DNA]</scope>
    <source>
        <strain evidence="2">RS5460</strain>
    </source>
</reference>
<dbReference type="AlphaFoldDB" id="A0AAN4ZKL5"/>
<protein>
    <submittedName>
        <fullName evidence="1">Uncharacterized protein</fullName>
    </submittedName>
</protein>
<accession>A0AAN4ZKL5</accession>
<keyword evidence="2" id="KW-1185">Reference proteome</keyword>
<dbReference type="Proteomes" id="UP001328107">
    <property type="component" value="Unassembled WGS sequence"/>
</dbReference>
<evidence type="ECO:0000313" key="1">
    <source>
        <dbReference type="EMBL" id="GMR42968.1"/>
    </source>
</evidence>
<comment type="caution">
    <text evidence="1">The sequence shown here is derived from an EMBL/GenBank/DDBJ whole genome shotgun (WGS) entry which is preliminary data.</text>
</comment>
<organism evidence="1 2">
    <name type="scientific">Pristionchus mayeri</name>
    <dbReference type="NCBI Taxonomy" id="1317129"/>
    <lineage>
        <taxon>Eukaryota</taxon>
        <taxon>Metazoa</taxon>
        <taxon>Ecdysozoa</taxon>
        <taxon>Nematoda</taxon>
        <taxon>Chromadorea</taxon>
        <taxon>Rhabditida</taxon>
        <taxon>Rhabditina</taxon>
        <taxon>Diplogasteromorpha</taxon>
        <taxon>Diplogasteroidea</taxon>
        <taxon>Neodiplogasteridae</taxon>
        <taxon>Pristionchus</taxon>
    </lineage>
</organism>
<evidence type="ECO:0000313" key="2">
    <source>
        <dbReference type="Proteomes" id="UP001328107"/>
    </source>
</evidence>
<gene>
    <name evidence="1" type="ORF">PMAYCL1PPCAC_13163</name>
</gene>
<feature type="non-terminal residue" evidence="1">
    <location>
        <position position="82"/>
    </location>
</feature>